<evidence type="ECO:0000256" key="1">
    <source>
        <dbReference type="SAM" id="SignalP"/>
    </source>
</evidence>
<reference evidence="2 3" key="1">
    <citation type="submission" date="2017-06" db="EMBL/GenBank/DDBJ databases">
        <title>Draft genome of Pseudomonas nitroreducens DF05.</title>
        <authorList>
            <person name="Iyer R."/>
        </authorList>
    </citation>
    <scope>NUCLEOTIDE SEQUENCE [LARGE SCALE GENOMIC DNA]</scope>
    <source>
        <strain evidence="2 3">DF05</strain>
    </source>
</reference>
<dbReference type="STRING" id="46680.GCA_000807755_00949"/>
<keyword evidence="1" id="KW-0732">Signal</keyword>
<evidence type="ECO:0000313" key="2">
    <source>
        <dbReference type="EMBL" id="OWP49391.1"/>
    </source>
</evidence>
<comment type="caution">
    <text evidence="2">The sequence shown here is derived from an EMBL/GenBank/DDBJ whole genome shotgun (WGS) entry which is preliminary data.</text>
</comment>
<evidence type="ECO:0000313" key="3">
    <source>
        <dbReference type="Proteomes" id="UP000198145"/>
    </source>
</evidence>
<dbReference type="AlphaFoldDB" id="A0A2D0ACM1"/>
<gene>
    <name evidence="2" type="ORF">CEG18_17655</name>
</gene>
<feature type="signal peptide" evidence="1">
    <location>
        <begin position="1"/>
        <end position="26"/>
    </location>
</feature>
<dbReference type="eggNOG" id="ENOG5031GFT">
    <property type="taxonomic scope" value="Bacteria"/>
</dbReference>
<accession>A0A2D0ACM1</accession>
<sequence>MSVRMLGAVLALLFCLPLGFAVGAVAAPMHSQFLPPDDAGLRQGEPEQQQLLQVTEYSVVLGNQRQSNQQPIPITTPSLLRLKGKPLNKGAQISQVVISFDAEGKSLKKPVYDEKTRVLSLYYPQAAYPQLLDLLRNGTVYVQFLTYGNGHIWADLHTGAVRAR</sequence>
<dbReference type="EMBL" id="NJBA01000006">
    <property type="protein sequence ID" value="OWP49391.1"/>
    <property type="molecule type" value="Genomic_DNA"/>
</dbReference>
<dbReference type="RefSeq" id="WP_088419293.1">
    <property type="nucleotide sequence ID" value="NZ_NJBA01000006.1"/>
</dbReference>
<feature type="chain" id="PRO_5012632597" evidence="1">
    <location>
        <begin position="27"/>
        <end position="164"/>
    </location>
</feature>
<organism evidence="2 3">
    <name type="scientific">Pseudomonas nitroreducens</name>
    <dbReference type="NCBI Taxonomy" id="46680"/>
    <lineage>
        <taxon>Bacteria</taxon>
        <taxon>Pseudomonadati</taxon>
        <taxon>Pseudomonadota</taxon>
        <taxon>Gammaproteobacteria</taxon>
        <taxon>Pseudomonadales</taxon>
        <taxon>Pseudomonadaceae</taxon>
        <taxon>Pseudomonas</taxon>
    </lineage>
</organism>
<proteinExistence type="predicted"/>
<protein>
    <submittedName>
        <fullName evidence="2">Uncharacterized protein</fullName>
    </submittedName>
</protein>
<name>A0A2D0ACM1_PSENT</name>
<dbReference type="Proteomes" id="UP000198145">
    <property type="component" value="Unassembled WGS sequence"/>
</dbReference>